<evidence type="ECO:0000259" key="8">
    <source>
        <dbReference type="Pfam" id="PF01757"/>
    </source>
</evidence>
<dbReference type="InterPro" id="IPR002656">
    <property type="entry name" value="Acyl_transf_3_dom"/>
</dbReference>
<organism evidence="9 10">
    <name type="scientific">Paenibacillus cremeus</name>
    <dbReference type="NCBI Taxonomy" id="2163881"/>
    <lineage>
        <taxon>Bacteria</taxon>
        <taxon>Bacillati</taxon>
        <taxon>Bacillota</taxon>
        <taxon>Bacilli</taxon>
        <taxon>Bacillales</taxon>
        <taxon>Paenibacillaceae</taxon>
        <taxon>Paenibacillus</taxon>
    </lineage>
</organism>
<feature type="domain" description="Acyltransferase 3" evidence="8">
    <location>
        <begin position="8"/>
        <end position="334"/>
    </location>
</feature>
<dbReference type="GO" id="GO:0005886">
    <property type="term" value="C:plasma membrane"/>
    <property type="evidence" value="ECO:0007669"/>
    <property type="project" value="UniProtKB-SubCell"/>
</dbReference>
<evidence type="ECO:0000256" key="5">
    <source>
        <dbReference type="ARBA" id="ARBA00022989"/>
    </source>
</evidence>
<feature type="transmembrane region" description="Helical" evidence="7">
    <location>
        <begin position="12"/>
        <end position="31"/>
    </location>
</feature>
<keyword evidence="10" id="KW-1185">Reference proteome</keyword>
<keyword evidence="9" id="KW-0808">Transferase</keyword>
<feature type="transmembrane region" description="Helical" evidence="7">
    <location>
        <begin position="251"/>
        <end position="269"/>
    </location>
</feature>
<feature type="transmembrane region" description="Helical" evidence="7">
    <location>
        <begin position="187"/>
        <end position="206"/>
    </location>
</feature>
<reference evidence="9 10" key="1">
    <citation type="submission" date="2019-07" db="EMBL/GenBank/DDBJ databases">
        <authorList>
            <person name="Kim J."/>
        </authorList>
    </citation>
    <scope>NUCLEOTIDE SEQUENCE [LARGE SCALE GENOMIC DNA]</scope>
    <source>
        <strain evidence="9 10">JC52</strain>
    </source>
</reference>
<gene>
    <name evidence="9" type="ORF">FPZ49_03665</name>
</gene>
<keyword evidence="9" id="KW-0012">Acyltransferase</keyword>
<feature type="transmembrane region" description="Helical" evidence="7">
    <location>
        <begin position="51"/>
        <end position="70"/>
    </location>
</feature>
<evidence type="ECO:0000256" key="2">
    <source>
        <dbReference type="ARBA" id="ARBA00007400"/>
    </source>
</evidence>
<evidence type="ECO:0000256" key="4">
    <source>
        <dbReference type="ARBA" id="ARBA00022692"/>
    </source>
</evidence>
<evidence type="ECO:0000256" key="7">
    <source>
        <dbReference type="SAM" id="Phobius"/>
    </source>
</evidence>
<dbReference type="Proteomes" id="UP000317036">
    <property type="component" value="Unassembled WGS sequence"/>
</dbReference>
<dbReference type="EMBL" id="VNJI01000003">
    <property type="protein sequence ID" value="TVY11339.1"/>
    <property type="molecule type" value="Genomic_DNA"/>
</dbReference>
<comment type="caution">
    <text evidence="9">The sequence shown here is derived from an EMBL/GenBank/DDBJ whole genome shotgun (WGS) entry which is preliminary data.</text>
</comment>
<dbReference type="OrthoDB" id="65129at2"/>
<feature type="transmembrane region" description="Helical" evidence="7">
    <location>
        <begin position="281"/>
        <end position="300"/>
    </location>
</feature>
<evidence type="ECO:0000256" key="3">
    <source>
        <dbReference type="ARBA" id="ARBA00022475"/>
    </source>
</evidence>
<evidence type="ECO:0000313" key="9">
    <source>
        <dbReference type="EMBL" id="TVY11339.1"/>
    </source>
</evidence>
<dbReference type="GO" id="GO:0016413">
    <property type="term" value="F:O-acetyltransferase activity"/>
    <property type="evidence" value="ECO:0007669"/>
    <property type="project" value="TreeGrafter"/>
</dbReference>
<name>A0A559KGT1_9BACL</name>
<keyword evidence="4 7" id="KW-0812">Transmembrane</keyword>
<proteinExistence type="inferred from homology"/>
<dbReference type="AlphaFoldDB" id="A0A559KGT1"/>
<protein>
    <submittedName>
        <fullName evidence="9">Acyltransferase</fullName>
    </submittedName>
</protein>
<accession>A0A559KGT1</accession>
<evidence type="ECO:0000256" key="6">
    <source>
        <dbReference type="ARBA" id="ARBA00023136"/>
    </source>
</evidence>
<keyword evidence="5 7" id="KW-1133">Transmembrane helix</keyword>
<comment type="subcellular location">
    <subcellularLocation>
        <location evidence="1">Cell membrane</location>
        <topology evidence="1">Multi-pass membrane protein</topology>
    </subcellularLocation>
</comment>
<comment type="similarity">
    <text evidence="2">Belongs to the acyltransferase 3 family.</text>
</comment>
<keyword evidence="6 7" id="KW-0472">Membrane</keyword>
<feature type="transmembrane region" description="Helical" evidence="7">
    <location>
        <begin position="90"/>
        <end position="107"/>
    </location>
</feature>
<feature type="transmembrane region" description="Helical" evidence="7">
    <location>
        <begin position="218"/>
        <end position="239"/>
    </location>
</feature>
<sequence>MSYPSLREIEVSRGVAILGVLMIHVTAQALMDTPIESRTYAIYAALNRGGHFSVPTFIFLSGLVLFYRYFEEWQNDQIFAFYRKRLKYVFIPYVFWSTFYFFFNHAFEPNGNGSLRAYLMDLLTGRAEYHLYYIILIIQYYLLLPVLFALLKRVNLHYSLLIIGSVAIQALIGLLNHQYHWIENESIVFTTYLEAFVVGCIAGKNYQAVSTWIRTYSPWLLSSALLFMLLHLIIAELELAGHPIHAAIKEIVVHLYSILAALAAIYIGALTWPKSSTLLSAYGKCSLGIYFMHPALLFLAKQYMQFPYSSALYHPSIGIRLLIILTVPLGLVIACKRVKWAWLIFGK</sequence>
<dbReference type="GO" id="GO:0009246">
    <property type="term" value="P:enterobacterial common antigen biosynthetic process"/>
    <property type="evidence" value="ECO:0007669"/>
    <property type="project" value="TreeGrafter"/>
</dbReference>
<feature type="transmembrane region" description="Helical" evidence="7">
    <location>
        <begin position="130"/>
        <end position="151"/>
    </location>
</feature>
<feature type="transmembrane region" description="Helical" evidence="7">
    <location>
        <begin position="158"/>
        <end position="175"/>
    </location>
</feature>
<dbReference type="PANTHER" id="PTHR40074:SF2">
    <property type="entry name" value="O-ACETYLTRANSFERASE WECH"/>
    <property type="match status" value="1"/>
</dbReference>
<dbReference type="PANTHER" id="PTHR40074">
    <property type="entry name" value="O-ACETYLTRANSFERASE WECH"/>
    <property type="match status" value="1"/>
</dbReference>
<dbReference type="RefSeq" id="WP_144843343.1">
    <property type="nucleotide sequence ID" value="NZ_VNJI01000003.1"/>
</dbReference>
<evidence type="ECO:0000256" key="1">
    <source>
        <dbReference type="ARBA" id="ARBA00004651"/>
    </source>
</evidence>
<feature type="transmembrane region" description="Helical" evidence="7">
    <location>
        <begin position="312"/>
        <end position="335"/>
    </location>
</feature>
<evidence type="ECO:0000313" key="10">
    <source>
        <dbReference type="Proteomes" id="UP000317036"/>
    </source>
</evidence>
<keyword evidence="3" id="KW-1003">Cell membrane</keyword>
<dbReference type="Pfam" id="PF01757">
    <property type="entry name" value="Acyl_transf_3"/>
    <property type="match status" value="1"/>
</dbReference>